<reference evidence="2 3" key="1">
    <citation type="submission" date="2014-06" db="EMBL/GenBank/DDBJ databases">
        <title>Rhizobium pelagicum/R2-400B4.</title>
        <authorList>
            <person name="Kimes N.E."/>
            <person name="Lopez-Perez M."/>
        </authorList>
    </citation>
    <scope>NUCLEOTIDE SEQUENCE [LARGE SCALE GENOMIC DNA]</scope>
    <source>
        <strain evidence="2 3">R2-400B4</strain>
    </source>
</reference>
<keyword evidence="3" id="KW-1185">Reference proteome</keyword>
<evidence type="ECO:0000256" key="1">
    <source>
        <dbReference type="SAM" id="SignalP"/>
    </source>
</evidence>
<feature type="chain" id="PRO_5037783444" evidence="1">
    <location>
        <begin position="24"/>
        <end position="115"/>
    </location>
</feature>
<keyword evidence="1" id="KW-0732">Signal</keyword>
<comment type="caution">
    <text evidence="2">The sequence shown here is derived from an EMBL/GenBank/DDBJ whole genome shotgun (WGS) entry which is preliminary data.</text>
</comment>
<dbReference type="EMBL" id="JOKJ01000018">
    <property type="protein sequence ID" value="KEQ05854.1"/>
    <property type="molecule type" value="Genomic_DNA"/>
</dbReference>
<proteinExistence type="predicted"/>
<accession>A0A922T8X0</accession>
<sequence length="115" mass="13015">MRSMPITALIAYAMTVPALPAAAHDTETGWQYDQFCCNGDRHSGDCQMISTKNVRITKGGYEILLGPGDHRMVTRPHRFSLPQGEARRSRDAEYHLCLYPTEDTLRCFYAPDMAF</sequence>
<gene>
    <name evidence="2" type="ORF">GV68_08100</name>
</gene>
<evidence type="ECO:0000313" key="3">
    <source>
        <dbReference type="Proteomes" id="UP000052167"/>
    </source>
</evidence>
<feature type="signal peptide" evidence="1">
    <location>
        <begin position="1"/>
        <end position="23"/>
    </location>
</feature>
<protein>
    <submittedName>
        <fullName evidence="2">Uncharacterized protein</fullName>
    </submittedName>
</protein>
<organism evidence="2 3">
    <name type="scientific">Pseudorhizobium pelagicum</name>
    <dbReference type="NCBI Taxonomy" id="1509405"/>
    <lineage>
        <taxon>Bacteria</taxon>
        <taxon>Pseudomonadati</taxon>
        <taxon>Pseudomonadota</taxon>
        <taxon>Alphaproteobacteria</taxon>
        <taxon>Hyphomicrobiales</taxon>
        <taxon>Rhizobiaceae</taxon>
        <taxon>Rhizobium/Agrobacterium group</taxon>
        <taxon>Pseudorhizobium</taxon>
    </lineage>
</organism>
<dbReference type="Proteomes" id="UP000052167">
    <property type="component" value="Unassembled WGS sequence"/>
</dbReference>
<name>A0A922T8X0_9HYPH</name>
<dbReference type="AlphaFoldDB" id="A0A922T8X0"/>
<dbReference type="OrthoDB" id="7871245at2"/>
<dbReference type="RefSeq" id="WP_029616949.1">
    <property type="nucleotide sequence ID" value="NZ_CAJXID010000004.1"/>
</dbReference>
<evidence type="ECO:0000313" key="2">
    <source>
        <dbReference type="EMBL" id="KEQ05854.1"/>
    </source>
</evidence>